<proteinExistence type="predicted"/>
<protein>
    <submittedName>
        <fullName evidence="2">ROK family protein</fullName>
    </submittedName>
</protein>
<dbReference type="CDD" id="cd24066">
    <property type="entry name" value="ASKHA_NBD_ROK_EcFRK-like"/>
    <property type="match status" value="1"/>
</dbReference>
<dbReference type="Pfam" id="PF00480">
    <property type="entry name" value="ROK"/>
    <property type="match status" value="1"/>
</dbReference>
<evidence type="ECO:0000256" key="1">
    <source>
        <dbReference type="ARBA" id="ARBA00023277"/>
    </source>
</evidence>
<dbReference type="PROSITE" id="PS01125">
    <property type="entry name" value="ROK"/>
    <property type="match status" value="1"/>
</dbReference>
<dbReference type="GO" id="GO:0004396">
    <property type="term" value="F:hexokinase activity"/>
    <property type="evidence" value="ECO:0007669"/>
    <property type="project" value="TreeGrafter"/>
</dbReference>
<name>A0A831RXJ1_9GAMM</name>
<sequence>MLAGMDLGGSKIEALLMDQEGEELLRIRQPTPAGDYDATLQAIHNLHHELESHAGRELKLGIGTPGSPSPESGLMRNANSTCLNGQPLQQDLEQLLERPVRMANDADCFTLSEAVDGAASDADIVFGVIIGTGTGGGICVHGKLLHGPNAITGEWGHNPLPWPRPEELPGPACYCGKHGCIETFLSGPGLAGEHLRRTGKTLMAPEIAALAAQGDAAAETTLQIYEDRLARGLASIINVLDPHAIVLGGGLSQLQRLYDNVSQRWQQYIFSDIFHTRLLPPRFGDSSGVRGAAWLWRD</sequence>
<dbReference type="InterPro" id="IPR049874">
    <property type="entry name" value="ROK_cs"/>
</dbReference>
<dbReference type="AlphaFoldDB" id="A0A831RXJ1"/>
<reference evidence="2" key="1">
    <citation type="journal article" date="2020" name="mSystems">
        <title>Genome- and Community-Level Interaction Insights into Carbon Utilization and Element Cycling Functions of Hydrothermarchaeota in Hydrothermal Sediment.</title>
        <authorList>
            <person name="Zhou Z."/>
            <person name="Liu Y."/>
            <person name="Xu W."/>
            <person name="Pan J."/>
            <person name="Luo Z.H."/>
            <person name="Li M."/>
        </authorList>
    </citation>
    <scope>NUCLEOTIDE SEQUENCE [LARGE SCALE GENOMIC DNA]</scope>
    <source>
        <strain evidence="2">HyVt-458</strain>
    </source>
</reference>
<keyword evidence="1" id="KW-0119">Carbohydrate metabolism</keyword>
<dbReference type="EMBL" id="DRLF01000242">
    <property type="protein sequence ID" value="HEC06565.1"/>
    <property type="molecule type" value="Genomic_DNA"/>
</dbReference>
<dbReference type="InterPro" id="IPR000600">
    <property type="entry name" value="ROK"/>
</dbReference>
<accession>A0A831RXJ1</accession>
<comment type="caution">
    <text evidence="2">The sequence shown here is derived from an EMBL/GenBank/DDBJ whole genome shotgun (WGS) entry which is preliminary data.</text>
</comment>
<dbReference type="Gene3D" id="3.30.420.40">
    <property type="match status" value="2"/>
</dbReference>
<dbReference type="Proteomes" id="UP000886339">
    <property type="component" value="Unassembled WGS sequence"/>
</dbReference>
<evidence type="ECO:0000313" key="2">
    <source>
        <dbReference type="EMBL" id="HEC06565.1"/>
    </source>
</evidence>
<dbReference type="PANTHER" id="PTHR18964:SF174">
    <property type="entry name" value="D-ALLOSE KINASE-RELATED"/>
    <property type="match status" value="1"/>
</dbReference>
<dbReference type="SUPFAM" id="SSF53067">
    <property type="entry name" value="Actin-like ATPase domain"/>
    <property type="match status" value="1"/>
</dbReference>
<organism evidence="2">
    <name type="scientific">Thiolapillus brandeum</name>
    <dbReference type="NCBI Taxonomy" id="1076588"/>
    <lineage>
        <taxon>Bacteria</taxon>
        <taxon>Pseudomonadati</taxon>
        <taxon>Pseudomonadota</taxon>
        <taxon>Gammaproteobacteria</taxon>
        <taxon>Chromatiales</taxon>
        <taxon>Sedimenticolaceae</taxon>
        <taxon>Thiolapillus</taxon>
    </lineage>
</organism>
<dbReference type="PANTHER" id="PTHR18964">
    <property type="entry name" value="ROK (REPRESSOR, ORF, KINASE) FAMILY"/>
    <property type="match status" value="1"/>
</dbReference>
<dbReference type="InterPro" id="IPR043129">
    <property type="entry name" value="ATPase_NBD"/>
</dbReference>
<gene>
    <name evidence="2" type="ORF">ENJ12_06925</name>
</gene>